<dbReference type="EMBL" id="BIFT01000001">
    <property type="protein sequence ID" value="GCE24872.1"/>
    <property type="molecule type" value="Genomic_DNA"/>
</dbReference>
<keyword evidence="5 7" id="KW-1133">Transmembrane helix</keyword>
<comment type="similarity">
    <text evidence="7">Belongs to the binding-protein-dependent transport system permease family.</text>
</comment>
<feature type="transmembrane region" description="Helical" evidence="7">
    <location>
        <begin position="125"/>
        <end position="148"/>
    </location>
</feature>
<keyword evidence="4 7" id="KW-0812">Transmembrane</keyword>
<evidence type="ECO:0000256" key="3">
    <source>
        <dbReference type="ARBA" id="ARBA00022475"/>
    </source>
</evidence>
<dbReference type="InterPro" id="IPR000515">
    <property type="entry name" value="MetI-like"/>
</dbReference>
<comment type="caution">
    <text evidence="9">The sequence shown here is derived from an EMBL/GenBank/DDBJ whole genome shotgun (WGS) entry which is preliminary data.</text>
</comment>
<evidence type="ECO:0000256" key="7">
    <source>
        <dbReference type="RuleBase" id="RU363032"/>
    </source>
</evidence>
<dbReference type="PANTHER" id="PTHR30193:SF37">
    <property type="entry name" value="INNER MEMBRANE ABC TRANSPORTER PERMEASE PROTEIN YCJO"/>
    <property type="match status" value="1"/>
</dbReference>
<dbReference type="GO" id="GO:0055085">
    <property type="term" value="P:transmembrane transport"/>
    <property type="evidence" value="ECO:0007669"/>
    <property type="project" value="InterPro"/>
</dbReference>
<dbReference type="Gene3D" id="1.10.3720.10">
    <property type="entry name" value="MetI-like"/>
    <property type="match status" value="1"/>
</dbReference>
<protein>
    <submittedName>
        <fullName evidence="9">Sugar ABC transporter permease</fullName>
    </submittedName>
</protein>
<dbReference type="Proteomes" id="UP000287171">
    <property type="component" value="Unassembled WGS sequence"/>
</dbReference>
<keyword evidence="3" id="KW-1003">Cell membrane</keyword>
<evidence type="ECO:0000256" key="4">
    <source>
        <dbReference type="ARBA" id="ARBA00022692"/>
    </source>
</evidence>
<evidence type="ECO:0000313" key="10">
    <source>
        <dbReference type="Proteomes" id="UP000287171"/>
    </source>
</evidence>
<dbReference type="InterPro" id="IPR051393">
    <property type="entry name" value="ABC_transporter_permease"/>
</dbReference>
<evidence type="ECO:0000256" key="6">
    <source>
        <dbReference type="ARBA" id="ARBA00023136"/>
    </source>
</evidence>
<evidence type="ECO:0000313" key="9">
    <source>
        <dbReference type="EMBL" id="GCE24872.1"/>
    </source>
</evidence>
<evidence type="ECO:0000256" key="2">
    <source>
        <dbReference type="ARBA" id="ARBA00022448"/>
    </source>
</evidence>
<sequence length="312" mass="35120">MSDVQLAEAKTRPAYRPNTVQRFFKEHGWSYAFVLPSMLCFALFTLFPVLWALIISFQQGDIVANNQWVGFKNYLRAFTTDSGVFVKAIQNTLYYTIITVVANMLIALALAALIQGRHKHVKTFFLAAFYLPAVTSSVVVAIVWKFIYNSEYGFLNYLIGLVHIAPMRWLSDPNLVLNSITLSTVLTIPATGIVLFNAAMGSIPPEFYEAAKLDGAGPVMRWWHITLPLIKSTTLYVVVLYTIASFQVFEKVFILVPSGVGNSTQVIITQIYQNAFQQFRYGIASAQAFILFLMIAAVTVVQFRFLRSDVEY</sequence>
<dbReference type="PROSITE" id="PS50928">
    <property type="entry name" value="ABC_TM1"/>
    <property type="match status" value="1"/>
</dbReference>
<keyword evidence="2 7" id="KW-0813">Transport</keyword>
<evidence type="ECO:0000259" key="8">
    <source>
        <dbReference type="PROSITE" id="PS50928"/>
    </source>
</evidence>
<dbReference type="PANTHER" id="PTHR30193">
    <property type="entry name" value="ABC TRANSPORTER PERMEASE PROTEIN"/>
    <property type="match status" value="1"/>
</dbReference>
<dbReference type="RefSeq" id="WP_126625536.1">
    <property type="nucleotide sequence ID" value="NZ_BIFT01000001.1"/>
</dbReference>
<dbReference type="SUPFAM" id="SSF161098">
    <property type="entry name" value="MetI-like"/>
    <property type="match status" value="1"/>
</dbReference>
<keyword evidence="10" id="KW-1185">Reference proteome</keyword>
<name>A0A402B0K8_9CHLR</name>
<gene>
    <name evidence="9" type="primary">lacF</name>
    <name evidence="9" type="ORF">KDA_03560</name>
</gene>
<comment type="subcellular location">
    <subcellularLocation>
        <location evidence="1 7">Cell membrane</location>
        <topology evidence="1 7">Multi-pass membrane protein</topology>
    </subcellularLocation>
</comment>
<organism evidence="9 10">
    <name type="scientific">Dictyobacter alpinus</name>
    <dbReference type="NCBI Taxonomy" id="2014873"/>
    <lineage>
        <taxon>Bacteria</taxon>
        <taxon>Bacillati</taxon>
        <taxon>Chloroflexota</taxon>
        <taxon>Ktedonobacteria</taxon>
        <taxon>Ktedonobacterales</taxon>
        <taxon>Dictyobacteraceae</taxon>
        <taxon>Dictyobacter</taxon>
    </lineage>
</organism>
<evidence type="ECO:0000256" key="1">
    <source>
        <dbReference type="ARBA" id="ARBA00004651"/>
    </source>
</evidence>
<proteinExistence type="inferred from homology"/>
<feature type="transmembrane region" description="Helical" evidence="7">
    <location>
        <begin position="223"/>
        <end position="243"/>
    </location>
</feature>
<dbReference type="GO" id="GO:0005886">
    <property type="term" value="C:plasma membrane"/>
    <property type="evidence" value="ECO:0007669"/>
    <property type="project" value="UniProtKB-SubCell"/>
</dbReference>
<reference evidence="10" key="1">
    <citation type="submission" date="2018-12" db="EMBL/GenBank/DDBJ databases">
        <title>Tengunoibacter tsumagoiensis gen. nov., sp. nov., Dictyobacter kobayashii sp. nov., D. alpinus sp. nov., and D. joshuensis sp. nov. and description of Dictyobacteraceae fam. nov. within the order Ktedonobacterales isolated from Tengu-no-mugimeshi.</title>
        <authorList>
            <person name="Wang C.M."/>
            <person name="Zheng Y."/>
            <person name="Sakai Y."/>
            <person name="Toyoda A."/>
            <person name="Minakuchi Y."/>
            <person name="Abe K."/>
            <person name="Yokota A."/>
            <person name="Yabe S."/>
        </authorList>
    </citation>
    <scope>NUCLEOTIDE SEQUENCE [LARGE SCALE GENOMIC DNA]</scope>
    <source>
        <strain evidence="10">Uno16</strain>
    </source>
</reference>
<dbReference type="CDD" id="cd06261">
    <property type="entry name" value="TM_PBP2"/>
    <property type="match status" value="1"/>
</dbReference>
<feature type="transmembrane region" description="Helical" evidence="7">
    <location>
        <begin position="284"/>
        <end position="306"/>
    </location>
</feature>
<feature type="transmembrane region" description="Helical" evidence="7">
    <location>
        <begin position="154"/>
        <end position="170"/>
    </location>
</feature>
<accession>A0A402B0K8</accession>
<dbReference type="InterPro" id="IPR035906">
    <property type="entry name" value="MetI-like_sf"/>
</dbReference>
<evidence type="ECO:0000256" key="5">
    <source>
        <dbReference type="ARBA" id="ARBA00022989"/>
    </source>
</evidence>
<feature type="domain" description="ABC transmembrane type-1" evidence="8">
    <location>
        <begin position="89"/>
        <end position="302"/>
    </location>
</feature>
<dbReference type="Pfam" id="PF00528">
    <property type="entry name" value="BPD_transp_1"/>
    <property type="match status" value="1"/>
</dbReference>
<keyword evidence="6 7" id="KW-0472">Membrane</keyword>
<feature type="transmembrane region" description="Helical" evidence="7">
    <location>
        <begin position="93"/>
        <end position="113"/>
    </location>
</feature>
<dbReference type="AlphaFoldDB" id="A0A402B0K8"/>
<feature type="transmembrane region" description="Helical" evidence="7">
    <location>
        <begin position="31"/>
        <end position="54"/>
    </location>
</feature>
<dbReference type="OrthoDB" id="59172at2"/>
<feature type="transmembrane region" description="Helical" evidence="7">
    <location>
        <begin position="182"/>
        <end position="203"/>
    </location>
</feature>